<dbReference type="EMBL" id="ML145096">
    <property type="protein sequence ID" value="TBU61908.1"/>
    <property type="molecule type" value="Genomic_DNA"/>
</dbReference>
<feature type="compositionally biased region" description="Basic residues" evidence="2">
    <location>
        <begin position="447"/>
        <end position="463"/>
    </location>
</feature>
<name>A0A4Q9M805_9APHY</name>
<dbReference type="STRING" id="114155.A0A4Q9M805"/>
<evidence type="ECO:0000313" key="4">
    <source>
        <dbReference type="EMBL" id="TBU61908.1"/>
    </source>
</evidence>
<dbReference type="EMBL" id="ML143512">
    <property type="protein sequence ID" value="TBU23200.1"/>
    <property type="molecule type" value="Genomic_DNA"/>
</dbReference>
<feature type="region of interest" description="Disordered" evidence="2">
    <location>
        <begin position="171"/>
        <end position="399"/>
    </location>
</feature>
<feature type="compositionally biased region" description="Polar residues" evidence="2">
    <location>
        <begin position="291"/>
        <end position="300"/>
    </location>
</feature>
<dbReference type="OrthoDB" id="3269067at2759"/>
<gene>
    <name evidence="4" type="ORF">BD310DRAFT_812448</name>
    <name evidence="3" type="ORF">BD311DRAFT_819868</name>
</gene>
<evidence type="ECO:0000313" key="5">
    <source>
        <dbReference type="Proteomes" id="UP000292082"/>
    </source>
</evidence>
<dbReference type="Proteomes" id="UP000292082">
    <property type="component" value="Unassembled WGS sequence"/>
</dbReference>
<keyword evidence="5" id="KW-1185">Reference proteome</keyword>
<organism evidence="3">
    <name type="scientific">Dichomitus squalens</name>
    <dbReference type="NCBI Taxonomy" id="114155"/>
    <lineage>
        <taxon>Eukaryota</taxon>
        <taxon>Fungi</taxon>
        <taxon>Dikarya</taxon>
        <taxon>Basidiomycota</taxon>
        <taxon>Agaricomycotina</taxon>
        <taxon>Agaricomycetes</taxon>
        <taxon>Polyporales</taxon>
        <taxon>Polyporaceae</taxon>
        <taxon>Dichomitus</taxon>
    </lineage>
</organism>
<feature type="compositionally biased region" description="Acidic residues" evidence="2">
    <location>
        <begin position="313"/>
        <end position="327"/>
    </location>
</feature>
<protein>
    <submittedName>
        <fullName evidence="3">Uncharacterized protein</fullName>
    </submittedName>
</protein>
<reference evidence="3 5" key="1">
    <citation type="submission" date="2019-01" db="EMBL/GenBank/DDBJ databases">
        <title>Draft genome sequences of three monokaryotic isolates of the white-rot basidiomycete fungus Dichomitus squalens.</title>
        <authorList>
            <consortium name="DOE Joint Genome Institute"/>
            <person name="Lopez S.C."/>
            <person name="Andreopoulos B."/>
            <person name="Pangilinan J."/>
            <person name="Lipzen A."/>
            <person name="Riley R."/>
            <person name="Ahrendt S."/>
            <person name="Ng V."/>
            <person name="Barry K."/>
            <person name="Daum C."/>
            <person name="Grigoriev I.V."/>
            <person name="Hilden K.S."/>
            <person name="Makela M.R."/>
            <person name="de Vries R.P."/>
        </authorList>
    </citation>
    <scope>NUCLEOTIDE SEQUENCE [LARGE SCALE GENOMIC DNA]</scope>
    <source>
        <strain evidence="4 5">CBS 464.89</strain>
        <strain evidence="3">OM18370.1</strain>
    </source>
</reference>
<evidence type="ECO:0000256" key="1">
    <source>
        <dbReference type="SAM" id="Coils"/>
    </source>
</evidence>
<keyword evidence="1" id="KW-0175">Coiled coil</keyword>
<dbReference type="Proteomes" id="UP000292957">
    <property type="component" value="Unassembled WGS sequence"/>
</dbReference>
<feature type="region of interest" description="Disordered" evidence="2">
    <location>
        <begin position="440"/>
        <end position="474"/>
    </location>
</feature>
<evidence type="ECO:0000256" key="2">
    <source>
        <dbReference type="SAM" id="MobiDB-lite"/>
    </source>
</evidence>
<proteinExistence type="predicted"/>
<feature type="compositionally biased region" description="Acidic residues" evidence="2">
    <location>
        <begin position="366"/>
        <end position="399"/>
    </location>
</feature>
<accession>A0A4Q9M805</accession>
<evidence type="ECO:0000313" key="3">
    <source>
        <dbReference type="EMBL" id="TBU23200.1"/>
    </source>
</evidence>
<dbReference type="AlphaFoldDB" id="A0A4Q9M805"/>
<sequence>MPGVTRSMPSSASSSYLSVSDALNNLSKAATVALNAVQGAQDHTYQELERTRAERDDALKALHDAQLDSKDMEVRVEGWKAALEKSDLTIKHQTETITQLRSEVQTWKTQLARLEESSRQEIEGWKEQYRRAEHERARLSARIEELIAGQLAWNAAAHAYTAPYTPRIGYAEVPEPPSSSSAATITRHASTSHIHRAAGTPRSNGRAARADADEDEDDRPLTSARKSKGPNGARQPTQPEPRAHPGTGTPARTSTARRRDNAAASAAGIADVPQANASRATPRTPAARSVPGQTGTQPRTQVIRRVTAIVDVKEEESDEAGGLEDLESAASGSAYDPEEDPPMALGRRRRRASNVSGRSKRAVRDFDEDDEDEEGEGTVLEDDGMDGVEQGEDAEDDELLLGSKVRTRVAFSLATARQVLAYFLGHISISRTALTTYVPSHSSQHSKCGKLRERKRERRRAHRNTLELVRARSS</sequence>
<feature type="coiled-coil region" evidence="1">
    <location>
        <begin position="97"/>
        <end position="149"/>
    </location>
</feature>
<feature type="compositionally biased region" description="Low complexity" evidence="2">
    <location>
        <begin position="277"/>
        <end position="289"/>
    </location>
</feature>